<dbReference type="EMBL" id="GBHO01035058">
    <property type="protein sequence ID" value="JAG08546.1"/>
    <property type="molecule type" value="Transcribed_RNA"/>
</dbReference>
<protein>
    <submittedName>
        <fullName evidence="2">Phosphomethylpyrimidine synthase</fullName>
    </submittedName>
</protein>
<evidence type="ECO:0000313" key="2">
    <source>
        <dbReference type="EMBL" id="JAG08546.1"/>
    </source>
</evidence>
<dbReference type="AlphaFoldDB" id="A0A0A9WM96"/>
<gene>
    <name evidence="2" type="primary">thiC_3</name>
    <name evidence="2" type="ORF">CM83_19202</name>
</gene>
<feature type="region of interest" description="Disordered" evidence="1">
    <location>
        <begin position="84"/>
        <end position="134"/>
    </location>
</feature>
<organism evidence="2">
    <name type="scientific">Lygus hesperus</name>
    <name type="common">Western plant bug</name>
    <dbReference type="NCBI Taxonomy" id="30085"/>
    <lineage>
        <taxon>Eukaryota</taxon>
        <taxon>Metazoa</taxon>
        <taxon>Ecdysozoa</taxon>
        <taxon>Arthropoda</taxon>
        <taxon>Hexapoda</taxon>
        <taxon>Insecta</taxon>
        <taxon>Pterygota</taxon>
        <taxon>Neoptera</taxon>
        <taxon>Paraneoptera</taxon>
        <taxon>Hemiptera</taxon>
        <taxon>Heteroptera</taxon>
        <taxon>Panheteroptera</taxon>
        <taxon>Cimicomorpha</taxon>
        <taxon>Miridae</taxon>
        <taxon>Mirini</taxon>
        <taxon>Lygus</taxon>
    </lineage>
</organism>
<accession>A0A0A9WM96</accession>
<proteinExistence type="predicted"/>
<feature type="compositionally biased region" description="Polar residues" evidence="1">
    <location>
        <begin position="102"/>
        <end position="127"/>
    </location>
</feature>
<name>A0A0A9WM96_LYGHE</name>
<sequence>SPPPLLGCACWTVLYLGTATSTVVIFEYIFAFLRNFVVEFPTAHHLVLLPSSPTPHPRTVVPTNLYRCPGSFFLATLLHHPSTSFHRPPNLHPHHSTPPPAMQNSATTALPASTLSGIDPSHPSTGAATPVTER</sequence>
<reference evidence="2" key="2">
    <citation type="submission" date="2014-07" db="EMBL/GenBank/DDBJ databases">
        <authorList>
            <person name="Hull J."/>
        </authorList>
    </citation>
    <scope>NUCLEOTIDE SEQUENCE</scope>
</reference>
<reference evidence="2" key="1">
    <citation type="journal article" date="2014" name="PLoS ONE">
        <title>Transcriptome-Based Identification of ABC Transporters in the Western Tarnished Plant Bug Lygus hesperus.</title>
        <authorList>
            <person name="Hull J.J."/>
            <person name="Chaney K."/>
            <person name="Geib S.M."/>
            <person name="Fabrick J.A."/>
            <person name="Brent C.S."/>
            <person name="Walsh D."/>
            <person name="Lavine L.C."/>
        </authorList>
    </citation>
    <scope>NUCLEOTIDE SEQUENCE</scope>
</reference>
<feature type="non-terminal residue" evidence="2">
    <location>
        <position position="1"/>
    </location>
</feature>
<evidence type="ECO:0000256" key="1">
    <source>
        <dbReference type="SAM" id="MobiDB-lite"/>
    </source>
</evidence>
<feature type="non-terminal residue" evidence="2">
    <location>
        <position position="134"/>
    </location>
</feature>